<name>A0ABD3W5H0_SINWO</name>
<keyword evidence="1" id="KW-1133">Transmembrane helix</keyword>
<keyword evidence="1" id="KW-0472">Membrane</keyword>
<dbReference type="Proteomes" id="UP001634394">
    <property type="component" value="Unassembled WGS sequence"/>
</dbReference>
<evidence type="ECO:0000313" key="2">
    <source>
        <dbReference type="EMBL" id="KAL3869135.1"/>
    </source>
</evidence>
<keyword evidence="1" id="KW-0812">Transmembrane</keyword>
<protein>
    <submittedName>
        <fullName evidence="2">Uncharacterized protein</fullName>
    </submittedName>
</protein>
<evidence type="ECO:0000313" key="3">
    <source>
        <dbReference type="Proteomes" id="UP001634394"/>
    </source>
</evidence>
<comment type="caution">
    <text evidence="2">The sequence shown here is derived from an EMBL/GenBank/DDBJ whole genome shotgun (WGS) entry which is preliminary data.</text>
</comment>
<gene>
    <name evidence="2" type="ORF">ACJMK2_041852</name>
</gene>
<reference evidence="2 3" key="1">
    <citation type="submission" date="2024-11" db="EMBL/GenBank/DDBJ databases">
        <title>Chromosome-level genome assembly of the freshwater bivalve Anodonta woodiana.</title>
        <authorList>
            <person name="Chen X."/>
        </authorList>
    </citation>
    <scope>NUCLEOTIDE SEQUENCE [LARGE SCALE GENOMIC DNA]</scope>
    <source>
        <strain evidence="2">MN2024</strain>
        <tissue evidence="2">Gills</tissue>
    </source>
</reference>
<dbReference type="SUPFAM" id="SSF75011">
    <property type="entry name" value="3-carboxy-cis,cis-mucoante lactonizing enzyme"/>
    <property type="match status" value="1"/>
</dbReference>
<sequence length="405" mass="43872">MLYLQACYYVVLMGVVVFAGPGSAPLNLQVLMSTYLGGAGFVLMLDSDRKPRIIYRHGDSITAIQARTVSDQTVVLLQGDFGVSVHKGSIGTPIWEHALKCGGQNCTSDIGSDGQVAVLDINGKMLHSYDSTGRETGHIAVGVSGHNPQDVAVDPVNKHIVYAMFFQSRPHHIPVQVPCIIAYSYDLQTNIWTDYCVSANEDFVTDNMADSRAQHLYYDDVENKLYMSGYTDGGNSIFRYDPLVIRNNNNSLQGLSIMPDPQKPHYDKYTDTWGIHGAHSINFLARINPKDGAVEEGEFFITRLGNNNGNSISGIDITVGANGQVFVAQSCTSSIENRDNITINGQHVGAYGGGDAVLLGMCSEHSESDYITINQISETGRATTTSDQFVLVVLQVAATSSSIVG</sequence>
<organism evidence="2 3">
    <name type="scientific">Sinanodonta woodiana</name>
    <name type="common">Chinese pond mussel</name>
    <name type="synonym">Anodonta woodiana</name>
    <dbReference type="NCBI Taxonomy" id="1069815"/>
    <lineage>
        <taxon>Eukaryota</taxon>
        <taxon>Metazoa</taxon>
        <taxon>Spiralia</taxon>
        <taxon>Lophotrochozoa</taxon>
        <taxon>Mollusca</taxon>
        <taxon>Bivalvia</taxon>
        <taxon>Autobranchia</taxon>
        <taxon>Heteroconchia</taxon>
        <taxon>Palaeoheterodonta</taxon>
        <taxon>Unionida</taxon>
        <taxon>Unionoidea</taxon>
        <taxon>Unionidae</taxon>
        <taxon>Unioninae</taxon>
        <taxon>Sinanodonta</taxon>
    </lineage>
</organism>
<evidence type="ECO:0000256" key="1">
    <source>
        <dbReference type="SAM" id="Phobius"/>
    </source>
</evidence>
<accession>A0ABD3W5H0</accession>
<dbReference type="EMBL" id="JBJQND010000008">
    <property type="protein sequence ID" value="KAL3869135.1"/>
    <property type="molecule type" value="Genomic_DNA"/>
</dbReference>
<dbReference type="AlphaFoldDB" id="A0ABD3W5H0"/>
<proteinExistence type="predicted"/>
<feature type="transmembrane region" description="Helical" evidence="1">
    <location>
        <begin position="7"/>
        <end position="24"/>
    </location>
</feature>
<keyword evidence="3" id="KW-1185">Reference proteome</keyword>